<gene>
    <name evidence="2" type="ORF">FHR04_05890</name>
    <name evidence="1" type="ORF">HNQ04_002069</name>
</gene>
<comment type="caution">
    <text evidence="2">The sequence shown here is derived from an EMBL/GenBank/DDBJ whole genome shotgun (WGS) entry which is preliminary data.</text>
</comment>
<keyword evidence="4" id="KW-1185">Reference proteome</keyword>
<proteinExistence type="predicted"/>
<dbReference type="AlphaFoldDB" id="A0A5C4Y7R8"/>
<evidence type="ECO:0000313" key="3">
    <source>
        <dbReference type="Proteomes" id="UP000313988"/>
    </source>
</evidence>
<sequence>MGFLDKLKLKDWLSAKNAPTRKAVLYTVDDATGEAVPVAAGQLGGGGTASTVTATYPPEALAVGAADASLTVPDGANRALITVTVGTARLGLGSPASAPVYAVGEGVGISGAQLAALRLVREGPADATVRVDYWREA</sequence>
<evidence type="ECO:0000313" key="1">
    <source>
        <dbReference type="EMBL" id="MBB6016814.1"/>
    </source>
</evidence>
<dbReference type="OrthoDB" id="9930049at2"/>
<dbReference type="EMBL" id="JACHEW010000009">
    <property type="protein sequence ID" value="MBB6016814.1"/>
    <property type="molecule type" value="Genomic_DNA"/>
</dbReference>
<name>A0A5C4Y7R8_9DEIO</name>
<dbReference type="Proteomes" id="UP000629870">
    <property type="component" value="Unassembled WGS sequence"/>
</dbReference>
<reference evidence="2 3" key="1">
    <citation type="submission" date="2019-06" db="EMBL/GenBank/DDBJ databases">
        <title>Genome sequence of Deinococcus radiopugnans ATCC 19172.</title>
        <authorList>
            <person name="Maclea K.S."/>
            <person name="Maynard C.R."/>
        </authorList>
    </citation>
    <scope>NUCLEOTIDE SEQUENCE [LARGE SCALE GENOMIC DNA]</scope>
    <source>
        <strain evidence="2 3">ATCC 19172</strain>
    </source>
</reference>
<dbReference type="Proteomes" id="UP000313988">
    <property type="component" value="Unassembled WGS sequence"/>
</dbReference>
<dbReference type="EMBL" id="VDMO01000005">
    <property type="protein sequence ID" value="TNM71897.1"/>
    <property type="molecule type" value="Genomic_DNA"/>
</dbReference>
<reference evidence="1 4" key="2">
    <citation type="submission" date="2020-08" db="EMBL/GenBank/DDBJ databases">
        <title>Genomic Encyclopedia of Type Strains, Phase IV (KMG-IV): sequencing the most valuable type-strain genomes for metagenomic binning, comparative biology and taxonomic classification.</title>
        <authorList>
            <person name="Goeker M."/>
        </authorList>
    </citation>
    <scope>NUCLEOTIDE SEQUENCE [LARGE SCALE GENOMIC DNA]</scope>
    <source>
        <strain evidence="1 4">DSM 12027</strain>
    </source>
</reference>
<accession>A0A5C4Y7R8</accession>
<protein>
    <submittedName>
        <fullName evidence="2">Uncharacterized protein</fullName>
    </submittedName>
</protein>
<evidence type="ECO:0000313" key="2">
    <source>
        <dbReference type="EMBL" id="TNM71897.1"/>
    </source>
</evidence>
<dbReference type="RefSeq" id="WP_139401548.1">
    <property type="nucleotide sequence ID" value="NZ_JACHEW010000009.1"/>
</dbReference>
<evidence type="ECO:0000313" key="4">
    <source>
        <dbReference type="Proteomes" id="UP000629870"/>
    </source>
</evidence>
<organism evidence="2 3">
    <name type="scientific">Deinococcus radiopugnans ATCC 19172</name>
    <dbReference type="NCBI Taxonomy" id="585398"/>
    <lineage>
        <taxon>Bacteria</taxon>
        <taxon>Thermotogati</taxon>
        <taxon>Deinococcota</taxon>
        <taxon>Deinococci</taxon>
        <taxon>Deinococcales</taxon>
        <taxon>Deinococcaceae</taxon>
        <taxon>Deinococcus</taxon>
    </lineage>
</organism>